<evidence type="ECO:0000313" key="2">
    <source>
        <dbReference type="EMBL" id="MBB3153301.1"/>
    </source>
</evidence>
<dbReference type="Pfam" id="PF04230">
    <property type="entry name" value="PS_pyruv_trans"/>
    <property type="match status" value="1"/>
</dbReference>
<sequence>MNNSTNKLKIGVITFHRAINYGAILQVFALQEKLKELGTDPYILDYRNKKLEQHHKEMKLFDSKGIKGLIVYMLMKKNYNKKFNAFRDFSRKYINTSEPYYSLKELEKADSIYDKYVTGSDQVWNYAISNLDSAYFLSFTSNISKKNSYAASFGVKSLPEKETKEYYNLLKDFNNILVREKQGAKIINQLFNKNVDVVLDPTLLITKDKWFELAKDNLKFKYILVYAFGGSKYIMELAKNLSMMTGYKIIAISSTYRKSKNVRYIKTAGPEEFLGLFKNAEYIVTNSFHGTAFSINFNKQFFTELLPNSVGTNSRMEDILDLFDLRNRQILSSDSSVANFPIDYSKVNQILEIEREKSINLLKDIL</sequence>
<dbReference type="InterPro" id="IPR007345">
    <property type="entry name" value="Polysacch_pyruvyl_Trfase"/>
</dbReference>
<dbReference type="RefSeq" id="WP_183564595.1">
    <property type="nucleotide sequence ID" value="NZ_JACHXW010000009.1"/>
</dbReference>
<evidence type="ECO:0000259" key="1">
    <source>
        <dbReference type="Pfam" id="PF04230"/>
    </source>
</evidence>
<dbReference type="EMBL" id="JACHXW010000009">
    <property type="protein sequence ID" value="MBB3153301.1"/>
    <property type="molecule type" value="Genomic_DNA"/>
</dbReference>
<evidence type="ECO:0000313" key="3">
    <source>
        <dbReference type="Proteomes" id="UP000518605"/>
    </source>
</evidence>
<dbReference type="Proteomes" id="UP000518605">
    <property type="component" value="Unassembled WGS sequence"/>
</dbReference>
<feature type="domain" description="Polysaccharide pyruvyl transferase" evidence="1">
    <location>
        <begin position="20"/>
        <end position="302"/>
    </location>
</feature>
<gene>
    <name evidence="2" type="ORF">FHS16_003363</name>
</gene>
<name>A0A7W5C8W6_9BACL</name>
<protein>
    <recommendedName>
        <fullName evidence="1">Polysaccharide pyruvyl transferase domain-containing protein</fullName>
    </recommendedName>
</protein>
<organism evidence="2 3">
    <name type="scientific">Paenibacillus endophyticus</name>
    <dbReference type="NCBI Taxonomy" id="1294268"/>
    <lineage>
        <taxon>Bacteria</taxon>
        <taxon>Bacillati</taxon>
        <taxon>Bacillota</taxon>
        <taxon>Bacilli</taxon>
        <taxon>Bacillales</taxon>
        <taxon>Paenibacillaceae</taxon>
        <taxon>Paenibacillus</taxon>
    </lineage>
</organism>
<comment type="caution">
    <text evidence="2">The sequence shown here is derived from an EMBL/GenBank/DDBJ whole genome shotgun (WGS) entry which is preliminary data.</text>
</comment>
<keyword evidence="3" id="KW-1185">Reference proteome</keyword>
<proteinExistence type="predicted"/>
<dbReference type="AlphaFoldDB" id="A0A7W5C8W6"/>
<accession>A0A7W5C8W6</accession>
<reference evidence="2 3" key="1">
    <citation type="submission" date="2020-08" db="EMBL/GenBank/DDBJ databases">
        <title>Genomic Encyclopedia of Type Strains, Phase III (KMG-III): the genomes of soil and plant-associated and newly described type strains.</title>
        <authorList>
            <person name="Whitman W."/>
        </authorList>
    </citation>
    <scope>NUCLEOTIDE SEQUENCE [LARGE SCALE GENOMIC DNA]</scope>
    <source>
        <strain evidence="2 3">CECT 8234</strain>
    </source>
</reference>